<protein>
    <submittedName>
        <fullName evidence="1">YmaF family protein</fullName>
    </submittedName>
</protein>
<gene>
    <name evidence="1" type="ORF">H8891_00695</name>
</gene>
<reference evidence="1 2" key="1">
    <citation type="submission" date="2020-08" db="EMBL/GenBank/DDBJ databases">
        <authorList>
            <person name="Liu C."/>
            <person name="Sun Q."/>
        </authorList>
    </citation>
    <scope>NUCLEOTIDE SEQUENCE [LARGE SCALE GENOMIC DNA]</scope>
    <source>
        <strain evidence="1 2">NSJ-45</strain>
    </source>
</reference>
<evidence type="ECO:0000313" key="2">
    <source>
        <dbReference type="Proteomes" id="UP000611796"/>
    </source>
</evidence>
<proteinExistence type="predicted"/>
<dbReference type="EMBL" id="JACRWD010000001">
    <property type="protein sequence ID" value="MBC6002303.1"/>
    <property type="molecule type" value="Genomic_DNA"/>
</dbReference>
<dbReference type="Proteomes" id="UP000611796">
    <property type="component" value="Unassembled WGS sequence"/>
</dbReference>
<dbReference type="Pfam" id="PF12788">
    <property type="entry name" value="YmaF"/>
    <property type="match status" value="1"/>
</dbReference>
<accession>A0ABR7JZK8</accession>
<dbReference type="InterPro" id="IPR024307">
    <property type="entry name" value="YmaF"/>
</dbReference>
<keyword evidence="2" id="KW-1185">Reference proteome</keyword>
<evidence type="ECO:0000313" key="1">
    <source>
        <dbReference type="EMBL" id="MBC6002303.1"/>
    </source>
</evidence>
<name>A0ABR7JZK8_9FIRM</name>
<comment type="caution">
    <text evidence="1">The sequence shown here is derived from an EMBL/GenBank/DDBJ whole genome shotgun (WGS) entry which is preliminary data.</text>
</comment>
<sequence>MSCQDYKCKKNCKHCCSDDYWDCNKWDKWDNWYNCYEDEMRHVHEYSESVKLAEEGNDRHNHRAAGVTGEAIPIYGGTNHVHKIKNDNTDFLDHFHKICTTTGPAINIPGTNKHVHLVSGNTTIADGHFHAFLFTTQIDAPLV</sequence>
<dbReference type="RefSeq" id="WP_187004787.1">
    <property type="nucleotide sequence ID" value="NZ_JACRWD010000001.1"/>
</dbReference>
<organism evidence="1 2">
    <name type="scientific">Paeniclostridium hominis</name>
    <dbReference type="NCBI Taxonomy" id="2764329"/>
    <lineage>
        <taxon>Bacteria</taxon>
        <taxon>Bacillati</taxon>
        <taxon>Bacillota</taxon>
        <taxon>Clostridia</taxon>
        <taxon>Peptostreptococcales</taxon>
        <taxon>Peptostreptococcaceae</taxon>
        <taxon>Paeniclostridium</taxon>
    </lineage>
</organism>